<evidence type="ECO:0000313" key="1">
    <source>
        <dbReference type="EMBL" id="MBB4142729.1"/>
    </source>
</evidence>
<dbReference type="Proteomes" id="UP000519897">
    <property type="component" value="Unassembled WGS sequence"/>
</dbReference>
<accession>A0A7W6LE51</accession>
<evidence type="ECO:0008006" key="3">
    <source>
        <dbReference type="Google" id="ProtNLM"/>
    </source>
</evidence>
<evidence type="ECO:0000313" key="2">
    <source>
        <dbReference type="Proteomes" id="UP000519897"/>
    </source>
</evidence>
<protein>
    <recommendedName>
        <fullName evidence="3">WYL domain-containing protein</fullName>
    </recommendedName>
</protein>
<name>A0A7W6LE51_9HYPH</name>
<proteinExistence type="predicted"/>
<keyword evidence="2" id="KW-1185">Reference proteome</keyword>
<dbReference type="AlphaFoldDB" id="A0A7W6LE51"/>
<reference evidence="1 2" key="1">
    <citation type="submission" date="2020-08" db="EMBL/GenBank/DDBJ databases">
        <title>Genomic Encyclopedia of Type Strains, Phase IV (KMG-IV): sequencing the most valuable type-strain genomes for metagenomic binning, comparative biology and taxonomic classification.</title>
        <authorList>
            <person name="Goeker M."/>
        </authorList>
    </citation>
    <scope>NUCLEOTIDE SEQUENCE [LARGE SCALE GENOMIC DNA]</scope>
    <source>
        <strain evidence="1 2">DSM 29514</strain>
    </source>
</reference>
<gene>
    <name evidence="1" type="ORF">GGQ72_001228</name>
</gene>
<sequence>MHTQTACDALANGLCLELRYDGFSRVVEVHAVGTTKDGNEVMRVWQVRGGSNSGERSGWKIMRIDEAFSAHITDEKSEAARHGYKRGDPAMQWIRCQI</sequence>
<organism evidence="1 2">
    <name type="scientific">Rhizobium rhizoryzae</name>
    <dbReference type="NCBI Taxonomy" id="451876"/>
    <lineage>
        <taxon>Bacteria</taxon>
        <taxon>Pseudomonadati</taxon>
        <taxon>Pseudomonadota</taxon>
        <taxon>Alphaproteobacteria</taxon>
        <taxon>Hyphomicrobiales</taxon>
        <taxon>Rhizobiaceae</taxon>
        <taxon>Rhizobium/Agrobacterium group</taxon>
        <taxon>Rhizobium</taxon>
    </lineage>
</organism>
<comment type="caution">
    <text evidence="1">The sequence shown here is derived from an EMBL/GenBank/DDBJ whole genome shotgun (WGS) entry which is preliminary data.</text>
</comment>
<dbReference type="EMBL" id="JACIEC010000001">
    <property type="protein sequence ID" value="MBB4142729.1"/>
    <property type="molecule type" value="Genomic_DNA"/>
</dbReference>